<proteinExistence type="predicted"/>
<organism evidence="1 2">
    <name type="scientific">Gordonia phosphorivorans</name>
    <dbReference type="NCBI Taxonomy" id="1056982"/>
    <lineage>
        <taxon>Bacteria</taxon>
        <taxon>Bacillati</taxon>
        <taxon>Actinomycetota</taxon>
        <taxon>Actinomycetes</taxon>
        <taxon>Mycobacteriales</taxon>
        <taxon>Gordoniaceae</taxon>
        <taxon>Gordonia</taxon>
    </lineage>
</organism>
<name>A0ABV6H7M1_9ACTN</name>
<dbReference type="EMBL" id="JBHLWV010000018">
    <property type="protein sequence ID" value="MFC0314852.1"/>
    <property type="molecule type" value="Genomic_DNA"/>
</dbReference>
<accession>A0ABV6H7M1</accession>
<dbReference type="Proteomes" id="UP001589783">
    <property type="component" value="Unassembled WGS sequence"/>
</dbReference>
<keyword evidence="2" id="KW-1185">Reference proteome</keyword>
<dbReference type="RefSeq" id="WP_382363021.1">
    <property type="nucleotide sequence ID" value="NZ_JBHLWV010000018.1"/>
</dbReference>
<gene>
    <name evidence="1" type="ORF">ACFFJD_08315</name>
</gene>
<reference evidence="1 2" key="1">
    <citation type="submission" date="2024-09" db="EMBL/GenBank/DDBJ databases">
        <authorList>
            <person name="Sun Q."/>
            <person name="Mori K."/>
        </authorList>
    </citation>
    <scope>NUCLEOTIDE SEQUENCE [LARGE SCALE GENOMIC DNA]</scope>
    <source>
        <strain evidence="1 2">CCM 7957</strain>
    </source>
</reference>
<comment type="caution">
    <text evidence="1">The sequence shown here is derived from an EMBL/GenBank/DDBJ whole genome shotgun (WGS) entry which is preliminary data.</text>
</comment>
<evidence type="ECO:0000313" key="1">
    <source>
        <dbReference type="EMBL" id="MFC0314852.1"/>
    </source>
</evidence>
<protein>
    <submittedName>
        <fullName evidence="1">Uncharacterized protein</fullName>
    </submittedName>
</protein>
<sequence length="79" mass="8824">MSGPDHYRAAEQLLAQAEQREVAPVITLAQHLAAHSPLDVFPLGYFCTCGERVHQRTGHAMWQARDEHIAATWTKGTDQ</sequence>
<evidence type="ECO:0000313" key="2">
    <source>
        <dbReference type="Proteomes" id="UP001589783"/>
    </source>
</evidence>